<dbReference type="PANTHER" id="PTHR46696">
    <property type="entry name" value="P450, PUTATIVE (EUROFUNG)-RELATED"/>
    <property type="match status" value="1"/>
</dbReference>
<dbReference type="PANTHER" id="PTHR46696:SF1">
    <property type="entry name" value="CYTOCHROME P450 YJIB-RELATED"/>
    <property type="match status" value="1"/>
</dbReference>
<dbReference type="GO" id="GO:0020037">
    <property type="term" value="F:heme binding"/>
    <property type="evidence" value="ECO:0007669"/>
    <property type="project" value="InterPro"/>
</dbReference>
<evidence type="ECO:0000313" key="3">
    <source>
        <dbReference type="EMBL" id="TSD55285.1"/>
    </source>
</evidence>
<evidence type="ECO:0000313" key="4">
    <source>
        <dbReference type="Proteomes" id="UP000316988"/>
    </source>
</evidence>
<comment type="caution">
    <text evidence="3">The sequence shown here is derived from an EMBL/GenBank/DDBJ whole genome shotgun (WGS) entry which is preliminary data.</text>
</comment>
<dbReference type="OrthoDB" id="502624at2"/>
<keyword evidence="2" id="KW-0349">Heme</keyword>
<dbReference type="RefSeq" id="WP_143914758.1">
    <property type="nucleotide sequence ID" value="NZ_VLNT01000024.1"/>
</dbReference>
<dbReference type="GO" id="GO:0005506">
    <property type="term" value="F:iron ion binding"/>
    <property type="evidence" value="ECO:0007669"/>
    <property type="project" value="InterPro"/>
</dbReference>
<protein>
    <submittedName>
        <fullName evidence="3">Cytochrome P450</fullName>
    </submittedName>
</protein>
<accession>A0A554RMC6</accession>
<dbReference type="InterPro" id="IPR036396">
    <property type="entry name" value="Cyt_P450_sf"/>
</dbReference>
<dbReference type="Proteomes" id="UP000316988">
    <property type="component" value="Unassembled WGS sequence"/>
</dbReference>
<dbReference type="GO" id="GO:0016705">
    <property type="term" value="F:oxidoreductase activity, acting on paired donors, with incorporation or reduction of molecular oxygen"/>
    <property type="evidence" value="ECO:0007669"/>
    <property type="project" value="InterPro"/>
</dbReference>
<dbReference type="CDD" id="cd11037">
    <property type="entry name" value="CYP199A2-like"/>
    <property type="match status" value="1"/>
</dbReference>
<reference evidence="3 4" key="1">
    <citation type="submission" date="2019-07" db="EMBL/GenBank/DDBJ databases">
        <authorList>
            <person name="Zhao L.H."/>
        </authorList>
    </citation>
    <scope>NUCLEOTIDE SEQUENCE [LARGE SCALE GENOMIC DNA]</scope>
    <source>
        <strain evidence="3 4">Co35</strain>
    </source>
</reference>
<name>A0A554RMC6_9ACTN</name>
<dbReference type="PROSITE" id="PS00086">
    <property type="entry name" value="CYTOCHROME_P450"/>
    <property type="match status" value="1"/>
</dbReference>
<organism evidence="3 4">
    <name type="scientific">Aeromicrobium piscarium</name>
    <dbReference type="NCBI Taxonomy" id="2590901"/>
    <lineage>
        <taxon>Bacteria</taxon>
        <taxon>Bacillati</taxon>
        <taxon>Actinomycetota</taxon>
        <taxon>Actinomycetes</taxon>
        <taxon>Propionibacteriales</taxon>
        <taxon>Nocardioidaceae</taxon>
        <taxon>Aeromicrobium</taxon>
    </lineage>
</organism>
<dbReference type="InterPro" id="IPR001128">
    <property type="entry name" value="Cyt_P450"/>
</dbReference>
<keyword evidence="2" id="KW-0503">Monooxygenase</keyword>
<dbReference type="SUPFAM" id="SSF48264">
    <property type="entry name" value="Cytochrome P450"/>
    <property type="match status" value="1"/>
</dbReference>
<dbReference type="Pfam" id="PF00067">
    <property type="entry name" value="p450"/>
    <property type="match status" value="1"/>
</dbReference>
<proteinExistence type="inferred from homology"/>
<dbReference type="AlphaFoldDB" id="A0A554RMC6"/>
<dbReference type="InterPro" id="IPR017972">
    <property type="entry name" value="Cyt_P450_CS"/>
</dbReference>
<keyword evidence="2" id="KW-0560">Oxidoreductase</keyword>
<dbReference type="EMBL" id="VLNT01000024">
    <property type="protein sequence ID" value="TSD55285.1"/>
    <property type="molecule type" value="Genomic_DNA"/>
</dbReference>
<dbReference type="GO" id="GO:0004497">
    <property type="term" value="F:monooxygenase activity"/>
    <property type="evidence" value="ECO:0007669"/>
    <property type="project" value="UniProtKB-KW"/>
</dbReference>
<dbReference type="PRINTS" id="PR00359">
    <property type="entry name" value="BP450"/>
</dbReference>
<sequence length="402" mass="44835">MNAVSNVPSSSLDPFSAEYRADPYGSQAELRSLGPVVRLEKYDVWACPRYDEVMEILRLPEQFRSGAGVGLSDLTREKHWRKPSILLENDPPHHTRVRNALNKVLTARNIRRLRDAFEERAVTVVDGLASKSSFDGVAELARPFPLDVFPDAVGLTADDRENLLAYGRMVFDGMGPRNEIWEEVMEHAEEVTSWITAQCRREALTPGGLGDQVYATVDEGQLDEEEAALVIRSFLSAGVDTTIFALGTALLCFANNPDQWDYVREDPSKRIRPAFEEVLRYESPFQMYFRTSTKRTELAGATIEEGDKLLVMVASANRDPGHWDEPERFDASRSAVGHVAFGHGIHTCVGQMIARLEAETLLGELARRVERIELTGEPVWQPANTLRGLAELPLTISPARGA</sequence>
<evidence type="ECO:0000256" key="2">
    <source>
        <dbReference type="RuleBase" id="RU000461"/>
    </source>
</evidence>
<comment type="similarity">
    <text evidence="1 2">Belongs to the cytochrome P450 family.</text>
</comment>
<keyword evidence="4" id="KW-1185">Reference proteome</keyword>
<gene>
    <name evidence="3" type="ORF">FNM00_17130</name>
</gene>
<evidence type="ECO:0000256" key="1">
    <source>
        <dbReference type="ARBA" id="ARBA00010617"/>
    </source>
</evidence>
<keyword evidence="2" id="KW-0479">Metal-binding</keyword>
<dbReference type="InterPro" id="IPR002397">
    <property type="entry name" value="Cyt_P450_B"/>
</dbReference>
<keyword evidence="2" id="KW-0408">Iron</keyword>
<dbReference type="Gene3D" id="1.10.630.10">
    <property type="entry name" value="Cytochrome P450"/>
    <property type="match status" value="1"/>
</dbReference>